<reference evidence="2 4" key="2">
    <citation type="submission" date="2018-06" db="EMBL/GenBank/DDBJ databases">
        <authorList>
            <consortium name="Pathogen Informatics"/>
            <person name="Doyle S."/>
        </authorList>
    </citation>
    <scope>NUCLEOTIDE SEQUENCE [LARGE SCALE GENOMIC DNA]</scope>
    <source>
        <strain evidence="2 4">NCTC12437</strain>
    </source>
</reference>
<dbReference type="Proteomes" id="UP000054735">
    <property type="component" value="Unassembled WGS sequence"/>
</dbReference>
<protein>
    <submittedName>
        <fullName evidence="2">Glycine cleavage T protein</fullName>
    </submittedName>
</protein>
<dbReference type="Gene3D" id="2.40.30.160">
    <property type="match status" value="1"/>
</dbReference>
<proteinExistence type="predicted"/>
<accession>A0A378IAL7</accession>
<dbReference type="GO" id="GO:0016226">
    <property type="term" value="P:iron-sulfur cluster assembly"/>
    <property type="evidence" value="ECO:0007669"/>
    <property type="project" value="TreeGrafter"/>
</dbReference>
<dbReference type="PANTHER" id="PTHR22602:SF0">
    <property type="entry name" value="TRANSFERASE CAF17, MITOCHONDRIAL-RELATED"/>
    <property type="match status" value="1"/>
</dbReference>
<name>A0A378IAL7_9GAMM</name>
<dbReference type="NCBIfam" id="TIGR03317">
    <property type="entry name" value="ygfZ_signature"/>
    <property type="match status" value="1"/>
</dbReference>
<dbReference type="InterPro" id="IPR017703">
    <property type="entry name" value="YgfZ/GCV_T_CS"/>
</dbReference>
<evidence type="ECO:0000313" key="3">
    <source>
        <dbReference type="Proteomes" id="UP000054735"/>
    </source>
</evidence>
<dbReference type="InterPro" id="IPR045179">
    <property type="entry name" value="YgfZ/GcvT"/>
</dbReference>
<dbReference type="RefSeq" id="WP_065232778.1">
    <property type="nucleotide sequence ID" value="NZ_CAAAHV010000006.1"/>
</dbReference>
<dbReference type="EMBL" id="LNXT01000003">
    <property type="protein sequence ID" value="KTC75583.1"/>
    <property type="molecule type" value="Genomic_DNA"/>
</dbReference>
<dbReference type="Gene3D" id="3.30.70.1630">
    <property type="match status" value="1"/>
</dbReference>
<dbReference type="AlphaFoldDB" id="A0A378IAL7"/>
<dbReference type="PANTHER" id="PTHR22602">
    <property type="entry name" value="TRANSFERASE CAF17, MITOCHONDRIAL-RELATED"/>
    <property type="match status" value="1"/>
</dbReference>
<dbReference type="Gene3D" id="3.30.70.1400">
    <property type="entry name" value="Aminomethyltransferase beta-barrel domains"/>
    <property type="match status" value="1"/>
</dbReference>
<reference evidence="1 3" key="1">
    <citation type="submission" date="2015-11" db="EMBL/GenBank/DDBJ databases">
        <title>Genomic analysis of 38 Legionella species identifies large and diverse effector repertoires.</title>
        <authorList>
            <person name="Burstein D."/>
            <person name="Amaro F."/>
            <person name="Zusman T."/>
            <person name="Lifshitz Z."/>
            <person name="Cohen O."/>
            <person name="Gilbert J.A."/>
            <person name="Pupko T."/>
            <person name="Shuman H.A."/>
            <person name="Segal G."/>
        </authorList>
    </citation>
    <scope>NUCLEOTIDE SEQUENCE [LARGE SCALE GENOMIC DNA]</scope>
    <source>
        <strain evidence="1 3">CDC#1407-AL-14</strain>
    </source>
</reference>
<evidence type="ECO:0000313" key="1">
    <source>
        <dbReference type="EMBL" id="KTC75583.1"/>
    </source>
</evidence>
<organism evidence="2 4">
    <name type="scientific">Legionella birminghamensis</name>
    <dbReference type="NCBI Taxonomy" id="28083"/>
    <lineage>
        <taxon>Bacteria</taxon>
        <taxon>Pseudomonadati</taxon>
        <taxon>Pseudomonadota</taxon>
        <taxon>Gammaproteobacteria</taxon>
        <taxon>Legionellales</taxon>
        <taxon>Legionellaceae</taxon>
        <taxon>Legionella</taxon>
    </lineage>
</organism>
<gene>
    <name evidence="2" type="primary">ygfZ</name>
    <name evidence="1" type="ORF">Lbir_0303</name>
    <name evidence="2" type="ORF">NCTC12437_01681</name>
</gene>
<sequence length="328" mass="37300">MKNIQIDNRIYSMIAQSEETQNVQLPPGFPALFDLSYLSVIEVTGNKSMEFLQGQLTCDISKINSETMRQAAFCNLKGRILALANIINWQNYQLILPQDLTEKTIESLNKPAMLSRVQLRAASDLSVFGLYAPPHSQALAHFGITLPTEQYAVVSSQMLCCFSLGNGFYQIISKDNDIRNYFDKTGHLFGSAAWHQLQLLQKRIEIYPSSRGLFLPHRVDLHLAGYLDFQKGCYKGQEIIARTHYKATLKHKLAVFFIETGEDLQLGQRVLREDKSTEVGEVIDYCPIGLNRYLVAISILFEHPETVYFENHAQAVKLSKAEYRIPEE</sequence>
<evidence type="ECO:0000313" key="4">
    <source>
        <dbReference type="Proteomes" id="UP000255066"/>
    </source>
</evidence>
<dbReference type="SUPFAM" id="SSF103025">
    <property type="entry name" value="Folate-binding domain"/>
    <property type="match status" value="1"/>
</dbReference>
<evidence type="ECO:0000313" key="2">
    <source>
        <dbReference type="EMBL" id="STX31906.1"/>
    </source>
</evidence>
<dbReference type="STRING" id="28083.Lbir_0303"/>
<keyword evidence="3" id="KW-1185">Reference proteome</keyword>
<dbReference type="EMBL" id="UGNW01000001">
    <property type="protein sequence ID" value="STX31906.1"/>
    <property type="molecule type" value="Genomic_DNA"/>
</dbReference>
<dbReference type="Proteomes" id="UP000255066">
    <property type="component" value="Unassembled WGS sequence"/>
</dbReference>